<feature type="transmembrane region" description="Helical" evidence="5">
    <location>
        <begin position="261"/>
        <end position="287"/>
    </location>
</feature>
<protein>
    <recommendedName>
        <fullName evidence="10">4-coumarate--CoA ligase</fullName>
    </recommendedName>
</protein>
<keyword evidence="5" id="KW-0812">Transmembrane</keyword>
<evidence type="ECO:0000256" key="1">
    <source>
        <dbReference type="ARBA" id="ARBA00006432"/>
    </source>
</evidence>
<feature type="domain" description="AMP-binding enzyme C-terminal" evidence="7">
    <location>
        <begin position="485"/>
        <end position="560"/>
    </location>
</feature>
<evidence type="ECO:0000259" key="6">
    <source>
        <dbReference type="Pfam" id="PF00501"/>
    </source>
</evidence>
<dbReference type="OrthoDB" id="10253869at2759"/>
<name>A0A8T2RMJ8_CERRI</name>
<evidence type="ECO:0008006" key="10">
    <source>
        <dbReference type="Google" id="ProtNLM"/>
    </source>
</evidence>
<dbReference type="Pfam" id="PF00501">
    <property type="entry name" value="AMP-binding"/>
    <property type="match status" value="1"/>
</dbReference>
<keyword evidence="5" id="KW-0472">Membrane</keyword>
<keyword evidence="2" id="KW-0436">Ligase</keyword>
<dbReference type="EMBL" id="CM035430">
    <property type="protein sequence ID" value="KAH7297656.1"/>
    <property type="molecule type" value="Genomic_DNA"/>
</dbReference>
<dbReference type="Gene3D" id="3.30.300.30">
    <property type="match status" value="1"/>
</dbReference>
<dbReference type="Gene3D" id="3.40.50.12780">
    <property type="entry name" value="N-terminal domain of ligase-like"/>
    <property type="match status" value="1"/>
</dbReference>
<dbReference type="InterPro" id="IPR025110">
    <property type="entry name" value="AMP-bd_C"/>
</dbReference>
<dbReference type="SUPFAM" id="SSF56801">
    <property type="entry name" value="Acetyl-CoA synthetase-like"/>
    <property type="match status" value="1"/>
</dbReference>
<dbReference type="InterPro" id="IPR042099">
    <property type="entry name" value="ANL_N_sf"/>
</dbReference>
<dbReference type="PANTHER" id="PTHR24096">
    <property type="entry name" value="LONG-CHAIN-FATTY-ACID--COA LIGASE"/>
    <property type="match status" value="1"/>
</dbReference>
<evidence type="ECO:0000256" key="3">
    <source>
        <dbReference type="ARBA" id="ARBA00022741"/>
    </source>
</evidence>
<keyword evidence="5" id="KW-1133">Transmembrane helix</keyword>
<dbReference type="InterPro" id="IPR000873">
    <property type="entry name" value="AMP-dep_synth/lig_dom"/>
</dbReference>
<proteinExistence type="inferred from homology"/>
<dbReference type="FunFam" id="3.40.50.12780:FF:000003">
    <property type="entry name" value="Long-chain-fatty-acid--CoA ligase FadD"/>
    <property type="match status" value="1"/>
</dbReference>
<dbReference type="Proteomes" id="UP000825935">
    <property type="component" value="Chromosome 25"/>
</dbReference>
<reference evidence="8" key="1">
    <citation type="submission" date="2021-08" db="EMBL/GenBank/DDBJ databases">
        <title>WGS assembly of Ceratopteris richardii.</title>
        <authorList>
            <person name="Marchant D.B."/>
            <person name="Chen G."/>
            <person name="Jenkins J."/>
            <person name="Shu S."/>
            <person name="Leebens-Mack J."/>
            <person name="Grimwood J."/>
            <person name="Schmutz J."/>
            <person name="Soltis P."/>
            <person name="Soltis D."/>
            <person name="Chen Z.-H."/>
        </authorList>
    </citation>
    <scope>NUCLEOTIDE SEQUENCE</scope>
    <source>
        <strain evidence="8">Whitten #5841</strain>
        <tissue evidence="8">Leaf</tissue>
    </source>
</reference>
<keyword evidence="3" id="KW-0547">Nucleotide-binding</keyword>
<organism evidence="8 9">
    <name type="scientific">Ceratopteris richardii</name>
    <name type="common">Triangle waterfern</name>
    <dbReference type="NCBI Taxonomy" id="49495"/>
    <lineage>
        <taxon>Eukaryota</taxon>
        <taxon>Viridiplantae</taxon>
        <taxon>Streptophyta</taxon>
        <taxon>Embryophyta</taxon>
        <taxon>Tracheophyta</taxon>
        <taxon>Polypodiopsida</taxon>
        <taxon>Polypodiidae</taxon>
        <taxon>Polypodiales</taxon>
        <taxon>Pteridineae</taxon>
        <taxon>Pteridaceae</taxon>
        <taxon>Parkerioideae</taxon>
        <taxon>Ceratopteris</taxon>
    </lineage>
</organism>
<gene>
    <name evidence="8" type="ORF">KP509_25G005600</name>
</gene>
<accession>A0A8T2RMJ8</accession>
<dbReference type="CDD" id="cd05904">
    <property type="entry name" value="4CL"/>
    <property type="match status" value="1"/>
</dbReference>
<evidence type="ECO:0000256" key="4">
    <source>
        <dbReference type="ARBA" id="ARBA00022840"/>
    </source>
</evidence>
<dbReference type="InterPro" id="IPR020845">
    <property type="entry name" value="AMP-binding_CS"/>
</dbReference>
<evidence type="ECO:0000256" key="5">
    <source>
        <dbReference type="SAM" id="Phobius"/>
    </source>
</evidence>
<dbReference type="FunFam" id="3.30.300.30:FF:000007">
    <property type="entry name" value="4-coumarate--CoA ligase 2"/>
    <property type="match status" value="1"/>
</dbReference>
<comment type="caution">
    <text evidence="8">The sequence shown here is derived from an EMBL/GenBank/DDBJ whole genome shotgun (WGS) entry which is preliminary data.</text>
</comment>
<dbReference type="PANTHER" id="PTHR24096:SF413">
    <property type="entry name" value="PEROXISOMAL OPC-8:0-COA LIGASE 1"/>
    <property type="match status" value="1"/>
</dbReference>
<evidence type="ECO:0000259" key="7">
    <source>
        <dbReference type="Pfam" id="PF13193"/>
    </source>
</evidence>
<evidence type="ECO:0000313" key="9">
    <source>
        <dbReference type="Proteomes" id="UP000825935"/>
    </source>
</evidence>
<dbReference type="PROSITE" id="PS00455">
    <property type="entry name" value="AMP_BINDING"/>
    <property type="match status" value="1"/>
</dbReference>
<keyword evidence="4" id="KW-0067">ATP-binding</keyword>
<evidence type="ECO:0000313" key="8">
    <source>
        <dbReference type="EMBL" id="KAH7297656.1"/>
    </source>
</evidence>
<dbReference type="GO" id="GO:0016405">
    <property type="term" value="F:CoA-ligase activity"/>
    <property type="evidence" value="ECO:0007669"/>
    <property type="project" value="TreeGrafter"/>
</dbReference>
<feature type="domain" description="AMP-dependent synthetase/ligase" evidence="6">
    <location>
        <begin position="46"/>
        <end position="434"/>
    </location>
</feature>
<keyword evidence="9" id="KW-1185">Reference proteome</keyword>
<sequence>MQKAAIDQRSGFCEATGIYYSKREHVKLPADPSLTLPNFIFHHHSVDPTATAYIDAATGASLSYGQLKTQVFSFAAGLSSFGVQPGDVVLILSPNSIVFGVSLLAIMACGAIATTTNPLNTPLEIAKQASDSQAKFIVSLPSLIPKLPKLLPLILLKDFDKNDLEHLGIANASLERNSELDRHTLASFLAKRGFPRFAIFSELLQSERSSVSSDHYGRQDDTAALLYSSGTTGTSKGVILTHGNFIAQVRILTRVEEIIPWALRVYMCIIPMFHVYGMAFFAFALLAKGSTVVLQQKFDLVETLRAIEKYRITHAPVVPPVLVALAKSPMVQKFDLSSLVSVGSGAAPLSKEVMDAFTKRFPHVYVSQGYGLTESTAIGANTATAEEARQYGSTGTIASNMEFRIVDVASGTPLPPNQRGEIWMRGPTIMKGYFGNPGETAAVLDREGWLHTGDLGYINEDGFVYIVDRLKELIKYKGFQVAPAEIEAVLLSHPMILDAAVIPFPDQEAGQIPVAYIVGNKEGGLTEEDIIKYVADQVAPFKRIRRVTFVPSIPKSASGKILRRELIKIANSRL</sequence>
<evidence type="ECO:0000256" key="2">
    <source>
        <dbReference type="ARBA" id="ARBA00022598"/>
    </source>
</evidence>
<dbReference type="Pfam" id="PF13193">
    <property type="entry name" value="AMP-binding_C"/>
    <property type="match status" value="1"/>
</dbReference>
<comment type="similarity">
    <text evidence="1">Belongs to the ATP-dependent AMP-binding enzyme family.</text>
</comment>
<dbReference type="GO" id="GO:0005524">
    <property type="term" value="F:ATP binding"/>
    <property type="evidence" value="ECO:0007669"/>
    <property type="project" value="UniProtKB-KW"/>
</dbReference>
<dbReference type="InterPro" id="IPR045851">
    <property type="entry name" value="AMP-bd_C_sf"/>
</dbReference>
<dbReference type="AlphaFoldDB" id="A0A8T2RMJ8"/>
<dbReference type="OMA" id="HAYGQIY"/>